<comment type="similarity">
    <text evidence="1">Belongs to the UDP-glucose/GDP-mannose dehydrogenase family.</text>
</comment>
<dbReference type="PANTHER" id="PTHR43750">
    <property type="entry name" value="UDP-GLUCOSE 6-DEHYDROGENASE TUAD"/>
    <property type="match status" value="1"/>
</dbReference>
<comment type="caution">
    <text evidence="4">The sequence shown here is derived from an EMBL/GenBank/DDBJ whole genome shotgun (WGS) entry which is preliminary data.</text>
</comment>
<evidence type="ECO:0000256" key="1">
    <source>
        <dbReference type="ARBA" id="ARBA00006601"/>
    </source>
</evidence>
<proteinExistence type="inferred from homology"/>
<dbReference type="SUPFAM" id="SSF48179">
    <property type="entry name" value="6-phosphogluconate dehydrogenase C-terminal domain-like"/>
    <property type="match status" value="1"/>
</dbReference>
<dbReference type="EMBL" id="BART01023462">
    <property type="protein sequence ID" value="GAG92799.1"/>
    <property type="molecule type" value="Genomic_DNA"/>
</dbReference>
<feature type="non-terminal residue" evidence="4">
    <location>
        <position position="249"/>
    </location>
</feature>
<dbReference type="InterPro" id="IPR008927">
    <property type="entry name" value="6-PGluconate_DH-like_C_sf"/>
</dbReference>
<feature type="domain" description="UDP-glucose/GDP-mannose dehydrogenase N-terminal" evidence="3">
    <location>
        <begin position="41"/>
        <end position="138"/>
    </location>
</feature>
<dbReference type="InterPro" id="IPR036291">
    <property type="entry name" value="NAD(P)-bd_dom_sf"/>
</dbReference>
<dbReference type="InterPro" id="IPR013328">
    <property type="entry name" value="6PGD_dom2"/>
</dbReference>
<dbReference type="GO" id="GO:0016616">
    <property type="term" value="F:oxidoreductase activity, acting on the CH-OH group of donors, NAD or NADP as acceptor"/>
    <property type="evidence" value="ECO:0007669"/>
    <property type="project" value="InterPro"/>
</dbReference>
<feature type="domain" description="UDP-glucose/GDP-mannose dehydrogenase dimerisation" evidence="2">
    <location>
        <begin position="165"/>
        <end position="246"/>
    </location>
</feature>
<dbReference type="InterPro" id="IPR014026">
    <property type="entry name" value="UDP-Glc/GDP-Man_DH_dimer"/>
</dbReference>
<protein>
    <recommendedName>
        <fullName evidence="5">UDP-glucose/GDP-mannose dehydrogenase dimerisation domain-containing protein</fullName>
    </recommendedName>
</protein>
<evidence type="ECO:0000313" key="4">
    <source>
        <dbReference type="EMBL" id="GAG92799.1"/>
    </source>
</evidence>
<reference evidence="4" key="1">
    <citation type="journal article" date="2014" name="Front. Microbiol.">
        <title>High frequency of phylogenetically diverse reductive dehalogenase-homologous genes in deep subseafloor sedimentary metagenomes.</title>
        <authorList>
            <person name="Kawai M."/>
            <person name="Futagami T."/>
            <person name="Toyoda A."/>
            <person name="Takaki Y."/>
            <person name="Nishi S."/>
            <person name="Hori S."/>
            <person name="Arai W."/>
            <person name="Tsubouchi T."/>
            <person name="Morono Y."/>
            <person name="Uchiyama I."/>
            <person name="Ito T."/>
            <person name="Fujiyama A."/>
            <person name="Inagaki F."/>
            <person name="Takami H."/>
        </authorList>
    </citation>
    <scope>NUCLEOTIDE SEQUENCE</scope>
    <source>
        <strain evidence="4">Expedition CK06-06</strain>
    </source>
</reference>
<dbReference type="InterPro" id="IPR001732">
    <property type="entry name" value="UDP-Glc/GDP-Man_DH_N"/>
</dbReference>
<sequence>MSSVSVVGLGVVGGAFYKCLKHKGVNVVGYDKFKDSDPFEDVLRTEIAFLSLPTPYDDDLGEYNKSAIHDVCRLLDKAEYTGTVVLQSTVEPETTDHLDDMYKSLHFVHSPEFISAKTAFEDMMNQNHVVLGRSRICSDECFDCVYNFYQTHFPNATISVCKTIESETMKIGINSFYAVKIQFLNELYLVCQQNGGDYDRVIHMMLKNGWINAMHTSVPGTDGKLSYGGMCFPKDTNALLQYMSRLQSP</sequence>
<evidence type="ECO:0000259" key="2">
    <source>
        <dbReference type="Pfam" id="PF00984"/>
    </source>
</evidence>
<dbReference type="Gene3D" id="3.40.50.720">
    <property type="entry name" value="NAD(P)-binding Rossmann-like Domain"/>
    <property type="match status" value="1"/>
</dbReference>
<dbReference type="AlphaFoldDB" id="X1BAC0"/>
<name>X1BAC0_9ZZZZ</name>
<organism evidence="4">
    <name type="scientific">marine sediment metagenome</name>
    <dbReference type="NCBI Taxonomy" id="412755"/>
    <lineage>
        <taxon>unclassified sequences</taxon>
        <taxon>metagenomes</taxon>
        <taxon>ecological metagenomes</taxon>
    </lineage>
</organism>
<gene>
    <name evidence="4" type="ORF">S01H4_42677</name>
</gene>
<evidence type="ECO:0000259" key="3">
    <source>
        <dbReference type="Pfam" id="PF03721"/>
    </source>
</evidence>
<dbReference type="SUPFAM" id="SSF51735">
    <property type="entry name" value="NAD(P)-binding Rossmann-fold domains"/>
    <property type="match status" value="1"/>
</dbReference>
<evidence type="ECO:0008006" key="5">
    <source>
        <dbReference type="Google" id="ProtNLM"/>
    </source>
</evidence>
<dbReference type="Gene3D" id="1.10.1040.10">
    <property type="entry name" value="N-(1-d-carboxylethyl)-l-norvaline Dehydrogenase, domain 2"/>
    <property type="match status" value="1"/>
</dbReference>
<accession>X1BAC0</accession>
<dbReference type="GO" id="GO:0051287">
    <property type="term" value="F:NAD binding"/>
    <property type="evidence" value="ECO:0007669"/>
    <property type="project" value="InterPro"/>
</dbReference>
<dbReference type="Pfam" id="PF00984">
    <property type="entry name" value="UDPG_MGDP_dh"/>
    <property type="match status" value="1"/>
</dbReference>
<dbReference type="Pfam" id="PF03721">
    <property type="entry name" value="UDPG_MGDP_dh_N"/>
    <property type="match status" value="1"/>
</dbReference>
<dbReference type="PANTHER" id="PTHR43750:SF3">
    <property type="entry name" value="UDP-GLUCOSE 6-DEHYDROGENASE TUAD"/>
    <property type="match status" value="1"/>
</dbReference>